<protein>
    <recommendedName>
        <fullName evidence="4">Secreted protein</fullName>
    </recommendedName>
</protein>
<dbReference type="EMBL" id="VBSB01000005">
    <property type="protein sequence ID" value="NTY59344.1"/>
    <property type="molecule type" value="Genomic_DNA"/>
</dbReference>
<dbReference type="Proteomes" id="UP000708347">
    <property type="component" value="Unassembled WGS sequence"/>
</dbReference>
<dbReference type="PROSITE" id="PS51257">
    <property type="entry name" value="PROKAR_LIPOPROTEIN"/>
    <property type="match status" value="1"/>
</dbReference>
<name>A0ABX2JRD5_9MYCO</name>
<feature type="region of interest" description="Disordered" evidence="1">
    <location>
        <begin position="20"/>
        <end position="46"/>
    </location>
</feature>
<comment type="caution">
    <text evidence="2">The sequence shown here is derived from an EMBL/GenBank/DDBJ whole genome shotgun (WGS) entry which is preliminary data.</text>
</comment>
<evidence type="ECO:0008006" key="4">
    <source>
        <dbReference type="Google" id="ProtNLM"/>
    </source>
</evidence>
<evidence type="ECO:0000256" key="1">
    <source>
        <dbReference type="SAM" id="MobiDB-lite"/>
    </source>
</evidence>
<keyword evidence="3" id="KW-1185">Reference proteome</keyword>
<evidence type="ECO:0000313" key="3">
    <source>
        <dbReference type="Proteomes" id="UP000708347"/>
    </source>
</evidence>
<gene>
    <name evidence="2" type="ORF">FEG63_07230</name>
</gene>
<sequence>MPGRWWCYWSTFIYSCCSSGWTETSRKRPLQSGGAKEGRGYSAATATTATTRDAAQINCATLGERELEAGRHASHATQ</sequence>
<proteinExistence type="predicted"/>
<accession>A0ABX2JRD5</accession>
<organism evidence="2 3">
    <name type="scientific">Mycolicibacterium sphagni</name>
    <dbReference type="NCBI Taxonomy" id="1786"/>
    <lineage>
        <taxon>Bacteria</taxon>
        <taxon>Bacillati</taxon>
        <taxon>Actinomycetota</taxon>
        <taxon>Actinomycetes</taxon>
        <taxon>Mycobacteriales</taxon>
        <taxon>Mycobacteriaceae</taxon>
        <taxon>Mycolicibacterium</taxon>
    </lineage>
</organism>
<evidence type="ECO:0000313" key="2">
    <source>
        <dbReference type="EMBL" id="NTY59344.1"/>
    </source>
</evidence>
<reference evidence="2 3" key="1">
    <citation type="submission" date="2019-05" db="EMBL/GenBank/DDBJ databases">
        <title>Mycolicibacterium sphagni ENV482 genome assembly.</title>
        <authorList>
            <person name="Chen W."/>
            <person name="Faulkner N.W."/>
            <person name="Hyman M.R."/>
        </authorList>
    </citation>
    <scope>NUCLEOTIDE SEQUENCE [LARGE SCALE GENOMIC DNA]</scope>
    <source>
        <strain evidence="2 3">ENV482</strain>
    </source>
</reference>